<reference evidence="3 4" key="1">
    <citation type="submission" date="2024-01" db="EMBL/GenBank/DDBJ databases">
        <authorList>
            <person name="Waweru B."/>
        </authorList>
    </citation>
    <scope>NUCLEOTIDE SEQUENCE [LARGE SCALE GENOMIC DNA]</scope>
</reference>
<accession>A0AAV1RP08</accession>
<sequence length="332" mass="38206">MEHHNPKSKEQPHQSKPKRTRTKFTRFLGCFGFSRKPIPFPEKKPIKFDFHPERKKLKKQRSWFSWPWFCINNSGTKTVPLDSTVPDSNRTSNASKSKRQKPVTNPETPRQTPARVSSDRAPKEMPGEQNLADFGEGCHYLKLNDDGRVLFQTWYRSSEQDIILENGKPLDHVETPMDGTCKKRLCFCRKIDALRTGTNHPGSPEAKAKSLRTVSTTRSTSFPSPAHEKSVPNTPARSRVMVKKPHKENEKKFDPLVGMSIIVVTLMIMLLWGKLCAILCTSAWFYFVPRLRSEDDTVKNDLRTRELNYDSEGYKKKVILEGFLGRNRRSIS</sequence>
<feature type="compositionally biased region" description="Basic and acidic residues" evidence="1">
    <location>
        <begin position="1"/>
        <end position="13"/>
    </location>
</feature>
<keyword evidence="2" id="KW-0812">Transmembrane</keyword>
<feature type="compositionally biased region" description="Low complexity" evidence="1">
    <location>
        <begin position="211"/>
        <end position="221"/>
    </location>
</feature>
<keyword evidence="4" id="KW-1185">Reference proteome</keyword>
<proteinExistence type="predicted"/>
<feature type="region of interest" description="Disordered" evidence="1">
    <location>
        <begin position="197"/>
        <end position="245"/>
    </location>
</feature>
<dbReference type="PANTHER" id="PTHR34379">
    <property type="entry name" value="OS07G0553800 PROTEIN"/>
    <property type="match status" value="1"/>
</dbReference>
<gene>
    <name evidence="3" type="ORF">DCAF_LOCUS13028</name>
</gene>
<feature type="region of interest" description="Disordered" evidence="1">
    <location>
        <begin position="79"/>
        <end position="131"/>
    </location>
</feature>
<protein>
    <submittedName>
        <fullName evidence="3">Uncharacterized protein</fullName>
    </submittedName>
</protein>
<dbReference type="PANTHER" id="PTHR34379:SF3">
    <property type="entry name" value="PROTEIN, PUTATIVE-RELATED"/>
    <property type="match status" value="1"/>
</dbReference>
<evidence type="ECO:0000313" key="3">
    <source>
        <dbReference type="EMBL" id="CAK7337987.1"/>
    </source>
</evidence>
<dbReference type="Proteomes" id="UP001314170">
    <property type="component" value="Unassembled WGS sequence"/>
</dbReference>
<dbReference type="AlphaFoldDB" id="A0AAV1RP08"/>
<comment type="caution">
    <text evidence="3">The sequence shown here is derived from an EMBL/GenBank/DDBJ whole genome shotgun (WGS) entry which is preliminary data.</text>
</comment>
<feature type="compositionally biased region" description="Basic and acidic residues" evidence="1">
    <location>
        <begin position="117"/>
        <end position="126"/>
    </location>
</feature>
<organism evidence="3 4">
    <name type="scientific">Dovyalis caffra</name>
    <dbReference type="NCBI Taxonomy" id="77055"/>
    <lineage>
        <taxon>Eukaryota</taxon>
        <taxon>Viridiplantae</taxon>
        <taxon>Streptophyta</taxon>
        <taxon>Embryophyta</taxon>
        <taxon>Tracheophyta</taxon>
        <taxon>Spermatophyta</taxon>
        <taxon>Magnoliopsida</taxon>
        <taxon>eudicotyledons</taxon>
        <taxon>Gunneridae</taxon>
        <taxon>Pentapetalae</taxon>
        <taxon>rosids</taxon>
        <taxon>fabids</taxon>
        <taxon>Malpighiales</taxon>
        <taxon>Salicaceae</taxon>
        <taxon>Flacourtieae</taxon>
        <taxon>Dovyalis</taxon>
    </lineage>
</organism>
<keyword evidence="2" id="KW-0472">Membrane</keyword>
<feature type="region of interest" description="Disordered" evidence="1">
    <location>
        <begin position="1"/>
        <end position="23"/>
    </location>
</feature>
<evidence type="ECO:0000313" key="4">
    <source>
        <dbReference type="Proteomes" id="UP001314170"/>
    </source>
</evidence>
<keyword evidence="2" id="KW-1133">Transmembrane helix</keyword>
<evidence type="ECO:0000256" key="2">
    <source>
        <dbReference type="SAM" id="Phobius"/>
    </source>
</evidence>
<dbReference type="EMBL" id="CAWUPB010001108">
    <property type="protein sequence ID" value="CAK7337987.1"/>
    <property type="molecule type" value="Genomic_DNA"/>
</dbReference>
<name>A0AAV1RP08_9ROSI</name>
<feature type="transmembrane region" description="Helical" evidence="2">
    <location>
        <begin position="256"/>
        <end position="287"/>
    </location>
</feature>
<dbReference type="InterPro" id="IPR040411">
    <property type="entry name" value="At5g23160-like"/>
</dbReference>
<feature type="compositionally biased region" description="Polar residues" evidence="1">
    <location>
        <begin position="85"/>
        <end position="95"/>
    </location>
</feature>
<feature type="compositionally biased region" description="Polar residues" evidence="1">
    <location>
        <begin position="102"/>
        <end position="115"/>
    </location>
</feature>
<evidence type="ECO:0000256" key="1">
    <source>
        <dbReference type="SAM" id="MobiDB-lite"/>
    </source>
</evidence>